<organism evidence="8 9">
    <name type="scientific">Phyllotreta striolata</name>
    <name type="common">Striped flea beetle</name>
    <name type="synonym">Crioceris striolata</name>
    <dbReference type="NCBI Taxonomy" id="444603"/>
    <lineage>
        <taxon>Eukaryota</taxon>
        <taxon>Metazoa</taxon>
        <taxon>Ecdysozoa</taxon>
        <taxon>Arthropoda</taxon>
        <taxon>Hexapoda</taxon>
        <taxon>Insecta</taxon>
        <taxon>Pterygota</taxon>
        <taxon>Neoptera</taxon>
        <taxon>Endopterygota</taxon>
        <taxon>Coleoptera</taxon>
        <taxon>Polyphaga</taxon>
        <taxon>Cucujiformia</taxon>
        <taxon>Chrysomeloidea</taxon>
        <taxon>Chrysomelidae</taxon>
        <taxon>Galerucinae</taxon>
        <taxon>Alticini</taxon>
        <taxon>Phyllotreta</taxon>
    </lineage>
</organism>
<dbReference type="InterPro" id="IPR019826">
    <property type="entry name" value="Carboxylesterase_B_AS"/>
</dbReference>
<keyword evidence="9" id="KW-1185">Reference proteome</keyword>
<keyword evidence="5" id="KW-0325">Glycoprotein</keyword>
<feature type="domain" description="Carboxylesterase type B" evidence="7">
    <location>
        <begin position="22"/>
        <end position="448"/>
    </location>
</feature>
<keyword evidence="2" id="KW-0719">Serine esterase</keyword>
<name>A0A9P0GT43_PHYSR</name>
<comment type="similarity">
    <text evidence="1 6">Belongs to the type-B carboxylesterase/lipase family.</text>
</comment>
<dbReference type="PANTHER" id="PTHR11559">
    <property type="entry name" value="CARBOXYLESTERASE"/>
    <property type="match status" value="1"/>
</dbReference>
<accession>A0A9P0GT43</accession>
<dbReference type="AlphaFoldDB" id="A0A9P0GT43"/>
<gene>
    <name evidence="8" type="ORF">PHYEVI_LOCUS7208</name>
</gene>
<keyword evidence="6" id="KW-0732">Signal</keyword>
<dbReference type="InterPro" id="IPR019819">
    <property type="entry name" value="Carboxylesterase_B_CS"/>
</dbReference>
<feature type="chain" id="PRO_5040540339" description="Carboxylic ester hydrolase" evidence="6">
    <location>
        <begin position="19"/>
        <end position="481"/>
    </location>
</feature>
<evidence type="ECO:0000259" key="7">
    <source>
        <dbReference type="Pfam" id="PF00135"/>
    </source>
</evidence>
<dbReference type="EC" id="3.1.1.-" evidence="6"/>
<protein>
    <recommendedName>
        <fullName evidence="6">Carboxylic ester hydrolase</fullName>
        <ecNumber evidence="6">3.1.1.-</ecNumber>
    </recommendedName>
</protein>
<dbReference type="EMBL" id="OU900096">
    <property type="protein sequence ID" value="CAH1182810.1"/>
    <property type="molecule type" value="Genomic_DNA"/>
</dbReference>
<keyword evidence="4" id="KW-1015">Disulfide bond</keyword>
<feature type="signal peptide" evidence="6">
    <location>
        <begin position="1"/>
        <end position="18"/>
    </location>
</feature>
<sequence>MRCCKILLIVSLISGLDSKPDVIELPDGKIRGHTLKSGKGNSLCSPPIGNRRFAEPEEPEPWKGILNATRNTKVCMQTKPSPGGIETTEDCLYLNVYTPLKGTGKKLDLLPVMVYVHGGAFLYEAGAIQYYDPKYLMDYDIVVVTINYRLGVFGFLATYDGTIPGNLSLKDQLMALRWVNKNIAKFGGDKSRVTVMGSSSGAMSISYLQQNQLATDLVRGYIFDCGTSFSTVAYQNDPDRYAFKLARILDKNFTSNSTRDLLEFLRQKPAKDLLYGPIYSDTYNVSVAEGIPWIPSIEDSSYKKAFITKPMVESYMKGDFQKAPILIGTSYKEIFDITPEPTLFFGEVKRYDSSYKELINPFLNVSEEDREQAGKEYKLIYTDGKFEDDIDAFISFVSEDELSTPIIHYATLVSEHAPAYFWQFSYRGIMGGGYQTIPYAGHAENLFYTGCFIGKGQYFNPVLRSPRGLQKTHILWVLRPL</sequence>
<evidence type="ECO:0000256" key="1">
    <source>
        <dbReference type="ARBA" id="ARBA00005964"/>
    </source>
</evidence>
<keyword evidence="3 6" id="KW-0378">Hydrolase</keyword>
<dbReference type="InterPro" id="IPR002018">
    <property type="entry name" value="CarbesteraseB"/>
</dbReference>
<evidence type="ECO:0000256" key="2">
    <source>
        <dbReference type="ARBA" id="ARBA00022487"/>
    </source>
</evidence>
<dbReference type="GO" id="GO:0052689">
    <property type="term" value="F:carboxylic ester hydrolase activity"/>
    <property type="evidence" value="ECO:0007669"/>
    <property type="project" value="UniProtKB-KW"/>
</dbReference>
<dbReference type="PROSITE" id="PS00941">
    <property type="entry name" value="CARBOXYLESTERASE_B_2"/>
    <property type="match status" value="1"/>
</dbReference>
<evidence type="ECO:0000256" key="6">
    <source>
        <dbReference type="RuleBase" id="RU361235"/>
    </source>
</evidence>
<dbReference type="SUPFAM" id="SSF53474">
    <property type="entry name" value="alpha/beta-Hydrolases"/>
    <property type="match status" value="1"/>
</dbReference>
<evidence type="ECO:0000313" key="8">
    <source>
        <dbReference type="EMBL" id="CAH1182810.1"/>
    </source>
</evidence>
<evidence type="ECO:0000256" key="3">
    <source>
        <dbReference type="ARBA" id="ARBA00022801"/>
    </source>
</evidence>
<reference evidence="8" key="1">
    <citation type="submission" date="2022-01" db="EMBL/GenBank/DDBJ databases">
        <authorList>
            <person name="King R."/>
        </authorList>
    </citation>
    <scope>NUCLEOTIDE SEQUENCE</scope>
</reference>
<dbReference type="Pfam" id="PF00135">
    <property type="entry name" value="COesterase"/>
    <property type="match status" value="1"/>
</dbReference>
<dbReference type="InterPro" id="IPR050309">
    <property type="entry name" value="Type-B_Carboxylest/Lipase"/>
</dbReference>
<evidence type="ECO:0000313" key="9">
    <source>
        <dbReference type="Proteomes" id="UP001153712"/>
    </source>
</evidence>
<dbReference type="InterPro" id="IPR029058">
    <property type="entry name" value="AB_hydrolase_fold"/>
</dbReference>
<dbReference type="OrthoDB" id="19653at2759"/>
<evidence type="ECO:0000256" key="4">
    <source>
        <dbReference type="ARBA" id="ARBA00023157"/>
    </source>
</evidence>
<dbReference type="PROSITE" id="PS00122">
    <property type="entry name" value="CARBOXYLESTERASE_B_1"/>
    <property type="match status" value="1"/>
</dbReference>
<dbReference type="Proteomes" id="UP001153712">
    <property type="component" value="Chromosome 3"/>
</dbReference>
<proteinExistence type="inferred from homology"/>
<evidence type="ECO:0000256" key="5">
    <source>
        <dbReference type="ARBA" id="ARBA00023180"/>
    </source>
</evidence>
<dbReference type="Gene3D" id="3.40.50.1820">
    <property type="entry name" value="alpha/beta hydrolase"/>
    <property type="match status" value="1"/>
</dbReference>